<sequence length="216" mass="24705">MFQGNVEIIITLSGTKIIEGIEFNAFPPPSTLIKAMEKQWAEKLIENGTVRLNSLEFYQNLENDELGDSTEGLGELKSKGHPYNVSSVNKIFVWCGALPDTSFPTLLSLDTKYDTVIRVVNPLEFTKRIELALIDKDYSFAHPHIGSINYSRSDEVDMKSVQSQFFHWNVFQKRKKYTHQNEYRLAFTDTSFTLENDEPIDLEIGSCLDLVQLIKT</sequence>
<comment type="caution">
    <text evidence="1">The sequence shown here is derived from an EMBL/GenBank/DDBJ whole genome shotgun (WGS) entry which is preliminary data.</text>
</comment>
<protein>
    <submittedName>
        <fullName evidence="1">Uncharacterized protein</fullName>
    </submittedName>
</protein>
<reference evidence="1" key="2">
    <citation type="submission" date="2020-09" db="EMBL/GenBank/DDBJ databases">
        <authorList>
            <person name="Sun Q."/>
            <person name="Kim S."/>
        </authorList>
    </citation>
    <scope>NUCLEOTIDE SEQUENCE</scope>
    <source>
        <strain evidence="1">KCTC 32337</strain>
    </source>
</reference>
<accession>A0A8H9M5R9</accession>
<name>A0A8H9M5R9_9ALTE</name>
<dbReference type="EMBL" id="BMZC01000020">
    <property type="protein sequence ID" value="GGZ82014.1"/>
    <property type="molecule type" value="Genomic_DNA"/>
</dbReference>
<evidence type="ECO:0000313" key="2">
    <source>
        <dbReference type="Proteomes" id="UP000622604"/>
    </source>
</evidence>
<dbReference type="AlphaFoldDB" id="A0A8H9M5R9"/>
<dbReference type="Proteomes" id="UP000622604">
    <property type="component" value="Unassembled WGS sequence"/>
</dbReference>
<gene>
    <name evidence="1" type="ORF">GCM10011274_44700</name>
</gene>
<evidence type="ECO:0000313" key="1">
    <source>
        <dbReference type="EMBL" id="GGZ82014.1"/>
    </source>
</evidence>
<organism evidence="1 2">
    <name type="scientific">Paraglaciecola chathamensis</name>
    <dbReference type="NCBI Taxonomy" id="368405"/>
    <lineage>
        <taxon>Bacteria</taxon>
        <taxon>Pseudomonadati</taxon>
        <taxon>Pseudomonadota</taxon>
        <taxon>Gammaproteobacteria</taxon>
        <taxon>Alteromonadales</taxon>
        <taxon>Alteromonadaceae</taxon>
        <taxon>Paraglaciecola</taxon>
    </lineage>
</organism>
<proteinExistence type="predicted"/>
<reference evidence="1" key="1">
    <citation type="journal article" date="2014" name="Int. J. Syst. Evol. Microbiol.">
        <title>Complete genome sequence of Corynebacterium casei LMG S-19264T (=DSM 44701T), isolated from a smear-ripened cheese.</title>
        <authorList>
            <consortium name="US DOE Joint Genome Institute (JGI-PGF)"/>
            <person name="Walter F."/>
            <person name="Albersmeier A."/>
            <person name="Kalinowski J."/>
            <person name="Ruckert C."/>
        </authorList>
    </citation>
    <scope>NUCLEOTIDE SEQUENCE</scope>
    <source>
        <strain evidence="1">KCTC 32337</strain>
    </source>
</reference>